<dbReference type="GO" id="GO:0004077">
    <property type="term" value="F:biotin--[biotin carboxyl-carrier protein] ligase activity"/>
    <property type="evidence" value="ECO:0007669"/>
    <property type="project" value="UniProtKB-EC"/>
</dbReference>
<keyword evidence="3" id="KW-0067">ATP-binding</keyword>
<dbReference type="HOGENOM" id="CLU_051096_3_0_5"/>
<sequence>MFALAASASAAGYRLEAHESVGSTNVLALERAVSGDPGKLWVVSKNQTSGRGRRGRTWETPAGNLAATLLLADRIEPGAAATLGFVAGLSLSDALRQAAPSARLGIGIDGGEGKAERTRFELKWPNDVLADGAKLAGILLESSVLGEGRFAVAIGIGVNIVSHPVDTPYPAISLQGLGADCDAERLFEALSAAWVENFALWQGPRGMSAIRDRWLENAAGLGSTVSVRADGRVVRGIFETIDEQCRFVVREDNGSRLLIAAGDVHFGAVASARD</sequence>
<gene>
    <name evidence="8" type="ordered locus">Meso_1036</name>
</gene>
<accession>Q11JJ2</accession>
<keyword evidence="1 8" id="KW-0436">Ligase</keyword>
<dbReference type="Gene3D" id="3.30.930.10">
    <property type="entry name" value="Bira Bifunctional Protein, Domain 2"/>
    <property type="match status" value="1"/>
</dbReference>
<dbReference type="eggNOG" id="COG0340">
    <property type="taxonomic scope" value="Bacteria"/>
</dbReference>
<dbReference type="Pfam" id="PF03099">
    <property type="entry name" value="BPL_LplA_LipB"/>
    <property type="match status" value="1"/>
</dbReference>
<evidence type="ECO:0000256" key="1">
    <source>
        <dbReference type="ARBA" id="ARBA00022598"/>
    </source>
</evidence>
<evidence type="ECO:0000256" key="6">
    <source>
        <dbReference type="ARBA" id="ARBA00047846"/>
    </source>
</evidence>
<keyword evidence="2" id="KW-0547">Nucleotide-binding</keyword>
<feature type="domain" description="BPL/LPL catalytic" evidence="7">
    <location>
        <begin position="1"/>
        <end position="202"/>
    </location>
</feature>
<dbReference type="GO" id="GO:0005524">
    <property type="term" value="F:ATP binding"/>
    <property type="evidence" value="ECO:0007669"/>
    <property type="project" value="UniProtKB-KW"/>
</dbReference>
<dbReference type="STRING" id="266779.Meso_1036"/>
<name>Q11JJ2_CHESB</name>
<dbReference type="Pfam" id="PF02237">
    <property type="entry name" value="BPL_C"/>
    <property type="match status" value="1"/>
</dbReference>
<dbReference type="PANTHER" id="PTHR12835:SF5">
    <property type="entry name" value="BIOTIN--PROTEIN LIGASE"/>
    <property type="match status" value="1"/>
</dbReference>
<proteinExistence type="predicted"/>
<evidence type="ECO:0000313" key="8">
    <source>
        <dbReference type="EMBL" id="ABG62433.1"/>
    </source>
</evidence>
<dbReference type="CDD" id="cd16442">
    <property type="entry name" value="BPL"/>
    <property type="match status" value="1"/>
</dbReference>
<dbReference type="NCBIfam" id="TIGR00121">
    <property type="entry name" value="birA_ligase"/>
    <property type="match status" value="1"/>
</dbReference>
<keyword evidence="4" id="KW-0092">Biotin</keyword>
<dbReference type="InterPro" id="IPR004408">
    <property type="entry name" value="Biotin_CoA_COase_ligase"/>
</dbReference>
<dbReference type="GO" id="GO:0005737">
    <property type="term" value="C:cytoplasm"/>
    <property type="evidence" value="ECO:0007669"/>
    <property type="project" value="TreeGrafter"/>
</dbReference>
<dbReference type="InterPro" id="IPR004143">
    <property type="entry name" value="BPL_LPL_catalytic"/>
</dbReference>
<dbReference type="InterPro" id="IPR008988">
    <property type="entry name" value="Transcriptional_repressor_C"/>
</dbReference>
<evidence type="ECO:0000256" key="3">
    <source>
        <dbReference type="ARBA" id="ARBA00022840"/>
    </source>
</evidence>
<evidence type="ECO:0000256" key="5">
    <source>
        <dbReference type="ARBA" id="ARBA00024227"/>
    </source>
</evidence>
<dbReference type="KEGG" id="mes:Meso_1036"/>
<dbReference type="Gene3D" id="2.30.30.100">
    <property type="match status" value="1"/>
</dbReference>
<reference evidence="8" key="1">
    <citation type="submission" date="2006-06" db="EMBL/GenBank/DDBJ databases">
        <title>Complete sequence of chromosome of Chelativorans sp. BNC1.</title>
        <authorList>
            <consortium name="US DOE Joint Genome Institute"/>
            <person name="Copeland A."/>
            <person name="Lucas S."/>
            <person name="Lapidus A."/>
            <person name="Barry K."/>
            <person name="Detter J.C."/>
            <person name="Glavina del Rio T."/>
            <person name="Hammon N."/>
            <person name="Israni S."/>
            <person name="Dalin E."/>
            <person name="Tice H."/>
            <person name="Pitluck S."/>
            <person name="Chertkov O."/>
            <person name="Brettin T."/>
            <person name="Bruce D."/>
            <person name="Han C."/>
            <person name="Tapia R."/>
            <person name="Gilna P."/>
            <person name="Schmutz J."/>
            <person name="Larimer F."/>
            <person name="Land M."/>
            <person name="Hauser L."/>
            <person name="Kyrpides N."/>
            <person name="Mikhailova N."/>
            <person name="Richardson P."/>
        </authorList>
    </citation>
    <scope>NUCLEOTIDE SEQUENCE</scope>
    <source>
        <strain evidence="8">BNC1</strain>
    </source>
</reference>
<evidence type="ECO:0000256" key="2">
    <source>
        <dbReference type="ARBA" id="ARBA00022741"/>
    </source>
</evidence>
<dbReference type="PROSITE" id="PS51733">
    <property type="entry name" value="BPL_LPL_CATALYTIC"/>
    <property type="match status" value="1"/>
</dbReference>
<dbReference type="EC" id="6.3.4.15" evidence="5"/>
<dbReference type="OrthoDB" id="9807064at2"/>
<dbReference type="SUPFAM" id="SSF55681">
    <property type="entry name" value="Class II aaRS and biotin synthetases"/>
    <property type="match status" value="1"/>
</dbReference>
<dbReference type="PANTHER" id="PTHR12835">
    <property type="entry name" value="BIOTIN PROTEIN LIGASE"/>
    <property type="match status" value="1"/>
</dbReference>
<organism evidence="8">
    <name type="scientific">Chelativorans sp. (strain BNC1)</name>
    <dbReference type="NCBI Taxonomy" id="266779"/>
    <lineage>
        <taxon>Bacteria</taxon>
        <taxon>Pseudomonadati</taxon>
        <taxon>Pseudomonadota</taxon>
        <taxon>Alphaproteobacteria</taxon>
        <taxon>Hyphomicrobiales</taxon>
        <taxon>Phyllobacteriaceae</taxon>
        <taxon>Chelativorans</taxon>
    </lineage>
</organism>
<comment type="catalytic activity">
    <reaction evidence="6">
        <text>biotin + L-lysyl-[protein] + ATP = N(6)-biotinyl-L-lysyl-[protein] + AMP + diphosphate + H(+)</text>
        <dbReference type="Rhea" id="RHEA:11756"/>
        <dbReference type="Rhea" id="RHEA-COMP:9752"/>
        <dbReference type="Rhea" id="RHEA-COMP:10505"/>
        <dbReference type="ChEBI" id="CHEBI:15378"/>
        <dbReference type="ChEBI" id="CHEBI:29969"/>
        <dbReference type="ChEBI" id="CHEBI:30616"/>
        <dbReference type="ChEBI" id="CHEBI:33019"/>
        <dbReference type="ChEBI" id="CHEBI:57586"/>
        <dbReference type="ChEBI" id="CHEBI:83144"/>
        <dbReference type="ChEBI" id="CHEBI:456215"/>
        <dbReference type="EC" id="6.3.4.15"/>
    </reaction>
</comment>
<evidence type="ECO:0000256" key="4">
    <source>
        <dbReference type="ARBA" id="ARBA00023267"/>
    </source>
</evidence>
<dbReference type="InterPro" id="IPR003142">
    <property type="entry name" value="BPL_C"/>
</dbReference>
<protein>
    <recommendedName>
        <fullName evidence="5">biotin--[biotin carboxyl-carrier protein] ligase</fullName>
        <ecNumber evidence="5">6.3.4.15</ecNumber>
    </recommendedName>
</protein>
<dbReference type="InterPro" id="IPR045864">
    <property type="entry name" value="aa-tRNA-synth_II/BPL/LPL"/>
</dbReference>
<evidence type="ECO:0000259" key="7">
    <source>
        <dbReference type="PROSITE" id="PS51733"/>
    </source>
</evidence>
<dbReference type="SUPFAM" id="SSF50037">
    <property type="entry name" value="C-terminal domain of transcriptional repressors"/>
    <property type="match status" value="1"/>
</dbReference>
<dbReference type="EMBL" id="CP000390">
    <property type="protein sequence ID" value="ABG62433.1"/>
    <property type="molecule type" value="Genomic_DNA"/>
</dbReference>
<dbReference type="AlphaFoldDB" id="Q11JJ2"/>